<protein>
    <submittedName>
        <fullName evidence="1">Uncharacterized protein</fullName>
    </submittedName>
</protein>
<gene>
    <name evidence="1" type="ORF">GGR91_000909</name>
</gene>
<organism evidence="1 2">
    <name type="scientific">Sphingorhabdus rigui</name>
    <dbReference type="NCBI Taxonomy" id="1282858"/>
    <lineage>
        <taxon>Bacteria</taxon>
        <taxon>Pseudomonadati</taxon>
        <taxon>Pseudomonadota</taxon>
        <taxon>Alphaproteobacteria</taxon>
        <taxon>Sphingomonadales</taxon>
        <taxon>Sphingomonadaceae</taxon>
        <taxon>Sphingorhabdus</taxon>
    </lineage>
</organism>
<reference evidence="1 2" key="1">
    <citation type="submission" date="2020-08" db="EMBL/GenBank/DDBJ databases">
        <title>Genomic Encyclopedia of Type Strains, Phase IV (KMG-IV): sequencing the most valuable type-strain genomes for metagenomic binning, comparative biology and taxonomic classification.</title>
        <authorList>
            <person name="Goeker M."/>
        </authorList>
    </citation>
    <scope>NUCLEOTIDE SEQUENCE [LARGE SCALE GENOMIC DNA]</scope>
    <source>
        <strain evidence="1 2">DSM 29050</strain>
    </source>
</reference>
<name>A0A840B0F0_9SPHN</name>
<evidence type="ECO:0000313" key="2">
    <source>
        <dbReference type="Proteomes" id="UP000581447"/>
    </source>
</evidence>
<sequence length="67" mass="7305">MSALLTGNGKVSINFTVCSHVKKKGAALLQHPLVLGDVPLEVDGSFNAYRARRIEVRIIAQNRTICI</sequence>
<proteinExistence type="predicted"/>
<dbReference type="AlphaFoldDB" id="A0A840B0F0"/>
<accession>A0A840B0F0</accession>
<keyword evidence="2" id="KW-1185">Reference proteome</keyword>
<comment type="caution">
    <text evidence="1">The sequence shown here is derived from an EMBL/GenBank/DDBJ whole genome shotgun (WGS) entry which is preliminary data.</text>
</comment>
<dbReference type="Proteomes" id="UP000581447">
    <property type="component" value="Unassembled WGS sequence"/>
</dbReference>
<evidence type="ECO:0000313" key="1">
    <source>
        <dbReference type="EMBL" id="MBB3942687.1"/>
    </source>
</evidence>
<dbReference type="EMBL" id="JACIEA010000001">
    <property type="protein sequence ID" value="MBB3942687.1"/>
    <property type="molecule type" value="Genomic_DNA"/>
</dbReference>